<feature type="region of interest" description="Disordered" evidence="1">
    <location>
        <begin position="1"/>
        <end position="80"/>
    </location>
</feature>
<feature type="compositionally biased region" description="Basic residues" evidence="1">
    <location>
        <begin position="1"/>
        <end position="10"/>
    </location>
</feature>
<dbReference type="EMBL" id="SMKY01000520">
    <property type="protein sequence ID" value="TDD60414.1"/>
    <property type="molecule type" value="Genomic_DNA"/>
</dbReference>
<dbReference type="RefSeq" id="WP_132206231.1">
    <property type="nucleotide sequence ID" value="NZ_SMKY01000520.1"/>
</dbReference>
<dbReference type="Pfam" id="PF14040">
    <property type="entry name" value="DNase_NucA_NucB"/>
    <property type="match status" value="1"/>
</dbReference>
<gene>
    <name evidence="3" type="ORF">E1293_45750</name>
</gene>
<reference evidence="3 4" key="1">
    <citation type="submission" date="2019-03" db="EMBL/GenBank/DDBJ databases">
        <title>Draft genome sequences of novel Actinobacteria.</title>
        <authorList>
            <person name="Sahin N."/>
            <person name="Ay H."/>
            <person name="Saygin H."/>
        </authorList>
    </citation>
    <scope>NUCLEOTIDE SEQUENCE [LARGE SCALE GENOMIC DNA]</scope>
    <source>
        <strain evidence="3 4">DSM 45941</strain>
    </source>
</reference>
<protein>
    <recommendedName>
        <fullName evidence="2">Deoxyribonuclease NucA/NucB domain-containing protein</fullName>
    </recommendedName>
</protein>
<proteinExistence type="predicted"/>
<evidence type="ECO:0000313" key="3">
    <source>
        <dbReference type="EMBL" id="TDD60414.1"/>
    </source>
</evidence>
<evidence type="ECO:0000256" key="1">
    <source>
        <dbReference type="SAM" id="MobiDB-lite"/>
    </source>
</evidence>
<dbReference type="Proteomes" id="UP000295578">
    <property type="component" value="Unassembled WGS sequence"/>
</dbReference>
<keyword evidence="4" id="KW-1185">Reference proteome</keyword>
<dbReference type="OrthoDB" id="2751008at2"/>
<accession>A0A4R4ZQU3</accession>
<feature type="domain" description="Deoxyribonuclease NucA/NucB" evidence="2">
    <location>
        <begin position="40"/>
        <end position="133"/>
    </location>
</feature>
<name>A0A4R4ZQU3_9ACTN</name>
<dbReference type="InterPro" id="IPR029476">
    <property type="entry name" value="DNase_NucA_NucB"/>
</dbReference>
<dbReference type="AlphaFoldDB" id="A0A4R4ZQU3"/>
<evidence type="ECO:0000313" key="4">
    <source>
        <dbReference type="Proteomes" id="UP000295578"/>
    </source>
</evidence>
<comment type="caution">
    <text evidence="3">The sequence shown here is derived from an EMBL/GenBank/DDBJ whole genome shotgun (WGS) entry which is preliminary data.</text>
</comment>
<sequence>MRLPRPRAHLHSVQVHGHRDEDRRTHRTCPSGNPEPLGPIHRRRDRQAAHTARRQSLADKNRTAACAAAPDPRPTSKDCDEYPFAATYQGAALEGKGDFHWELIDSSDNRAEGAYRKQFYLENRVVDEDPFWVKIVP</sequence>
<evidence type="ECO:0000259" key="2">
    <source>
        <dbReference type="Pfam" id="PF14040"/>
    </source>
</evidence>
<organism evidence="3 4">
    <name type="scientific">Actinomadura darangshiensis</name>
    <dbReference type="NCBI Taxonomy" id="705336"/>
    <lineage>
        <taxon>Bacteria</taxon>
        <taxon>Bacillati</taxon>
        <taxon>Actinomycetota</taxon>
        <taxon>Actinomycetes</taxon>
        <taxon>Streptosporangiales</taxon>
        <taxon>Thermomonosporaceae</taxon>
        <taxon>Actinomadura</taxon>
    </lineage>
</organism>